<dbReference type="InterPro" id="IPR013762">
    <property type="entry name" value="Integrase-like_cat_sf"/>
</dbReference>
<protein>
    <recommendedName>
        <fullName evidence="10">Site-specific integrase</fullName>
    </recommendedName>
</protein>
<evidence type="ECO:0000256" key="4">
    <source>
        <dbReference type="ARBA" id="ARBA00023172"/>
    </source>
</evidence>
<dbReference type="Gene3D" id="1.10.150.130">
    <property type="match status" value="1"/>
</dbReference>
<organism evidence="8 9">
    <name type="scientific">Gryllotalpicola kribbensis</name>
    <dbReference type="NCBI Taxonomy" id="993084"/>
    <lineage>
        <taxon>Bacteria</taxon>
        <taxon>Bacillati</taxon>
        <taxon>Actinomycetota</taxon>
        <taxon>Actinomycetes</taxon>
        <taxon>Micrococcales</taxon>
        <taxon>Microbacteriaceae</taxon>
        <taxon>Gryllotalpicola</taxon>
    </lineage>
</organism>
<sequence length="423" mass="46480">MSGGRPRTAIGTYGTVSVRCHGRSYIATTRFRDLDGRLRSVAACAASRSAAQARLKARLASRSGYGSGGVLSLASPFGDLVELWLADLDLQELSEGTKKNYRQDLRRQILPAFRHYSLGEVTTGRAEWFLKSEARVSYSRAKHSRTMLNLLFAFALRPDAIPRNPVEGTSPLEKPKNVPHALTLTQIAAIRQAASSWRTGPDVKGPKPDGQVRDILEVLLGTALRIGEALALRPCDVLDLPHGMELQVRGTVVLRTGHGAVRQDHPKTEHSVRRIAVPEFAAEVLRARLLLRNQTDPPRTIFSNKSGDPLSPYSVRRTFREFLLLAGLEDTGITLRWYRRTGATVIARGASTDAAALFLGHGSTAITEGHYIEPDRTVDHRPAFLLERTLRRDASDNALLRAPYSTTEEQALAELDGPEDIGS</sequence>
<dbReference type="SUPFAM" id="SSF56349">
    <property type="entry name" value="DNA breaking-rejoining enzymes"/>
    <property type="match status" value="1"/>
</dbReference>
<dbReference type="InterPro" id="IPR050090">
    <property type="entry name" value="Tyrosine_recombinase_XerCD"/>
</dbReference>
<keyword evidence="3 5" id="KW-0238">DNA-binding</keyword>
<evidence type="ECO:0000256" key="5">
    <source>
        <dbReference type="PROSITE-ProRule" id="PRU01248"/>
    </source>
</evidence>
<dbReference type="Proteomes" id="UP001500213">
    <property type="component" value="Unassembled WGS sequence"/>
</dbReference>
<keyword evidence="2" id="KW-0229">DNA integration</keyword>
<dbReference type="PROSITE" id="PS51900">
    <property type="entry name" value="CB"/>
    <property type="match status" value="1"/>
</dbReference>
<dbReference type="InterPro" id="IPR010998">
    <property type="entry name" value="Integrase_recombinase_N"/>
</dbReference>
<keyword evidence="9" id="KW-1185">Reference proteome</keyword>
<evidence type="ECO:0000259" key="6">
    <source>
        <dbReference type="PROSITE" id="PS51898"/>
    </source>
</evidence>
<accession>A0ABP8AWV2</accession>
<evidence type="ECO:0000256" key="2">
    <source>
        <dbReference type="ARBA" id="ARBA00022908"/>
    </source>
</evidence>
<keyword evidence="4" id="KW-0233">DNA recombination</keyword>
<comment type="caution">
    <text evidence="8">The sequence shown here is derived from an EMBL/GenBank/DDBJ whole genome shotgun (WGS) entry which is preliminary data.</text>
</comment>
<evidence type="ECO:0000313" key="9">
    <source>
        <dbReference type="Proteomes" id="UP001500213"/>
    </source>
</evidence>
<dbReference type="InterPro" id="IPR044068">
    <property type="entry name" value="CB"/>
</dbReference>
<proteinExistence type="inferred from homology"/>
<evidence type="ECO:0000259" key="7">
    <source>
        <dbReference type="PROSITE" id="PS51900"/>
    </source>
</evidence>
<dbReference type="InterPro" id="IPR004107">
    <property type="entry name" value="Integrase_SAM-like_N"/>
</dbReference>
<feature type="domain" description="Tyr recombinase" evidence="6">
    <location>
        <begin position="177"/>
        <end position="385"/>
    </location>
</feature>
<gene>
    <name evidence="8" type="ORF">GCM10022288_24860</name>
</gene>
<dbReference type="RefSeq" id="WP_344777386.1">
    <property type="nucleotide sequence ID" value="NZ_BAABBX010000016.1"/>
</dbReference>
<dbReference type="InterPro" id="IPR011010">
    <property type="entry name" value="DNA_brk_join_enz"/>
</dbReference>
<name>A0ABP8AWV2_9MICO</name>
<dbReference type="PANTHER" id="PTHR30349:SF64">
    <property type="entry name" value="PROPHAGE INTEGRASE INTD-RELATED"/>
    <property type="match status" value="1"/>
</dbReference>
<feature type="domain" description="Core-binding (CB)" evidence="7">
    <location>
        <begin position="75"/>
        <end position="156"/>
    </location>
</feature>
<evidence type="ECO:0008006" key="10">
    <source>
        <dbReference type="Google" id="ProtNLM"/>
    </source>
</evidence>
<dbReference type="PANTHER" id="PTHR30349">
    <property type="entry name" value="PHAGE INTEGRASE-RELATED"/>
    <property type="match status" value="1"/>
</dbReference>
<dbReference type="EMBL" id="BAABBX010000016">
    <property type="protein sequence ID" value="GAA4192509.1"/>
    <property type="molecule type" value="Genomic_DNA"/>
</dbReference>
<evidence type="ECO:0000313" key="8">
    <source>
        <dbReference type="EMBL" id="GAA4192509.1"/>
    </source>
</evidence>
<comment type="similarity">
    <text evidence="1">Belongs to the 'phage' integrase family.</text>
</comment>
<dbReference type="Gene3D" id="1.10.443.10">
    <property type="entry name" value="Intergrase catalytic core"/>
    <property type="match status" value="1"/>
</dbReference>
<dbReference type="PROSITE" id="PS51898">
    <property type="entry name" value="TYR_RECOMBINASE"/>
    <property type="match status" value="1"/>
</dbReference>
<reference evidence="9" key="1">
    <citation type="journal article" date="2019" name="Int. J. Syst. Evol. Microbiol.">
        <title>The Global Catalogue of Microorganisms (GCM) 10K type strain sequencing project: providing services to taxonomists for standard genome sequencing and annotation.</title>
        <authorList>
            <consortium name="The Broad Institute Genomics Platform"/>
            <consortium name="The Broad Institute Genome Sequencing Center for Infectious Disease"/>
            <person name="Wu L."/>
            <person name="Ma J."/>
        </authorList>
    </citation>
    <scope>NUCLEOTIDE SEQUENCE [LARGE SCALE GENOMIC DNA]</scope>
    <source>
        <strain evidence="9">JCM 17593</strain>
    </source>
</reference>
<evidence type="ECO:0000256" key="3">
    <source>
        <dbReference type="ARBA" id="ARBA00023125"/>
    </source>
</evidence>
<dbReference type="Pfam" id="PF00589">
    <property type="entry name" value="Phage_integrase"/>
    <property type="match status" value="1"/>
</dbReference>
<dbReference type="Pfam" id="PF14659">
    <property type="entry name" value="Phage_int_SAM_3"/>
    <property type="match status" value="1"/>
</dbReference>
<dbReference type="InterPro" id="IPR002104">
    <property type="entry name" value="Integrase_catalytic"/>
</dbReference>
<evidence type="ECO:0000256" key="1">
    <source>
        <dbReference type="ARBA" id="ARBA00008857"/>
    </source>
</evidence>